<feature type="transmembrane region" description="Helical" evidence="6">
    <location>
        <begin position="22"/>
        <end position="45"/>
    </location>
</feature>
<dbReference type="PANTHER" id="PTHR23507">
    <property type="entry name" value="ZGC:174356"/>
    <property type="match status" value="1"/>
</dbReference>
<dbReference type="Proteomes" id="UP001163046">
    <property type="component" value="Unassembled WGS sequence"/>
</dbReference>
<keyword evidence="4 6" id="KW-0472">Membrane</keyword>
<proteinExistence type="predicted"/>
<dbReference type="AlphaFoldDB" id="A0A9W9YDG5"/>
<comment type="subcellular location">
    <subcellularLocation>
        <location evidence="1">Membrane</location>
        <topology evidence="1">Multi-pass membrane protein</topology>
    </subcellularLocation>
</comment>
<dbReference type="InterPro" id="IPR036259">
    <property type="entry name" value="MFS_trans_sf"/>
</dbReference>
<dbReference type="EMBL" id="MU827796">
    <property type="protein sequence ID" value="KAJ7328544.1"/>
    <property type="molecule type" value="Genomic_DNA"/>
</dbReference>
<dbReference type="Gene3D" id="1.20.1250.20">
    <property type="entry name" value="MFS general substrate transporter like domains"/>
    <property type="match status" value="1"/>
</dbReference>
<keyword evidence="2 6" id="KW-0812">Transmembrane</keyword>
<feature type="region of interest" description="Disordered" evidence="5">
    <location>
        <begin position="197"/>
        <end position="239"/>
    </location>
</feature>
<reference evidence="7" key="1">
    <citation type="submission" date="2023-01" db="EMBL/GenBank/DDBJ databases">
        <title>Genome assembly of the deep-sea coral Lophelia pertusa.</title>
        <authorList>
            <person name="Herrera S."/>
            <person name="Cordes E."/>
        </authorList>
    </citation>
    <scope>NUCLEOTIDE SEQUENCE</scope>
    <source>
        <strain evidence="7">USNM1676648</strain>
        <tissue evidence="7">Polyp</tissue>
    </source>
</reference>
<evidence type="ECO:0000313" key="7">
    <source>
        <dbReference type="EMBL" id="KAJ7328544.1"/>
    </source>
</evidence>
<evidence type="ECO:0000256" key="1">
    <source>
        <dbReference type="ARBA" id="ARBA00004141"/>
    </source>
</evidence>
<name>A0A9W9YDG5_9CNID</name>
<dbReference type="SUPFAM" id="SSF103473">
    <property type="entry name" value="MFS general substrate transporter"/>
    <property type="match status" value="1"/>
</dbReference>
<dbReference type="PANTHER" id="PTHR23507:SF1">
    <property type="entry name" value="FI18259P1-RELATED"/>
    <property type="match status" value="1"/>
</dbReference>
<evidence type="ECO:0000256" key="2">
    <source>
        <dbReference type="ARBA" id="ARBA00022692"/>
    </source>
</evidence>
<feature type="transmembrane region" description="Helical" evidence="6">
    <location>
        <begin position="98"/>
        <end position="117"/>
    </location>
</feature>
<organism evidence="7 8">
    <name type="scientific">Desmophyllum pertusum</name>
    <dbReference type="NCBI Taxonomy" id="174260"/>
    <lineage>
        <taxon>Eukaryota</taxon>
        <taxon>Metazoa</taxon>
        <taxon>Cnidaria</taxon>
        <taxon>Anthozoa</taxon>
        <taxon>Hexacorallia</taxon>
        <taxon>Scleractinia</taxon>
        <taxon>Caryophylliina</taxon>
        <taxon>Caryophylliidae</taxon>
        <taxon>Desmophyllum</taxon>
    </lineage>
</organism>
<evidence type="ECO:0000256" key="6">
    <source>
        <dbReference type="SAM" id="Phobius"/>
    </source>
</evidence>
<keyword evidence="8" id="KW-1185">Reference proteome</keyword>
<feature type="transmembrane region" description="Helical" evidence="6">
    <location>
        <begin position="129"/>
        <end position="148"/>
    </location>
</feature>
<dbReference type="GO" id="GO:0022857">
    <property type="term" value="F:transmembrane transporter activity"/>
    <property type="evidence" value="ECO:0007669"/>
    <property type="project" value="TreeGrafter"/>
</dbReference>
<accession>A0A9W9YDG5</accession>
<keyword evidence="3 6" id="KW-1133">Transmembrane helix</keyword>
<comment type="caution">
    <text evidence="7">The sequence shown here is derived from an EMBL/GenBank/DDBJ whole genome shotgun (WGS) entry which is preliminary data.</text>
</comment>
<dbReference type="OrthoDB" id="3026777at2759"/>
<feature type="compositionally biased region" description="Basic and acidic residues" evidence="5">
    <location>
        <begin position="197"/>
        <end position="233"/>
    </location>
</feature>
<gene>
    <name evidence="7" type="ORF">OS493_024460</name>
</gene>
<evidence type="ECO:0000256" key="3">
    <source>
        <dbReference type="ARBA" id="ARBA00022989"/>
    </source>
</evidence>
<evidence type="ECO:0000256" key="4">
    <source>
        <dbReference type="ARBA" id="ARBA00023136"/>
    </source>
</evidence>
<dbReference type="GO" id="GO:0016020">
    <property type="term" value="C:membrane"/>
    <property type="evidence" value="ECO:0007669"/>
    <property type="project" value="UniProtKB-SubCell"/>
</dbReference>
<evidence type="ECO:0000256" key="5">
    <source>
        <dbReference type="SAM" id="MobiDB-lite"/>
    </source>
</evidence>
<sequence>MGLGGVTALFVMRSPLCFGPTLVGYFLAYRMFISGLGGAIGVKLLRRFFSEMTTSGISIVSQVGEMVLLALELAPGWYSSAPVKGMAFGSCAFQYSVAAPLLGFFKSTVNPIFAGIMSRIVGDDEQGSLFCAYGIMNVFSQFLGVMLFNSVYERTLGLTFSGFVFLLCAAVKIIPFCLLRCIHVSPVIERRQEMGEGLRLEDEEENANKQDEELIKKEKNSEENQNENDKPDVKAMVSPEHIELVKTESQEESN</sequence>
<feature type="transmembrane region" description="Helical" evidence="6">
    <location>
        <begin position="57"/>
        <end position="78"/>
    </location>
</feature>
<feature type="transmembrane region" description="Helical" evidence="6">
    <location>
        <begin position="160"/>
        <end position="182"/>
    </location>
</feature>
<protein>
    <submittedName>
        <fullName evidence="7">Uncharacterized protein</fullName>
    </submittedName>
</protein>
<evidence type="ECO:0000313" key="8">
    <source>
        <dbReference type="Proteomes" id="UP001163046"/>
    </source>
</evidence>